<keyword evidence="3" id="KW-1185">Reference proteome</keyword>
<dbReference type="AlphaFoldDB" id="A0AA39F1R1"/>
<evidence type="ECO:0000313" key="2">
    <source>
        <dbReference type="EMBL" id="KAK0161329.1"/>
    </source>
</evidence>
<reference evidence="2" key="2">
    <citation type="submission" date="2023-03" db="EMBL/GenBank/DDBJ databases">
        <authorList>
            <person name="Inwood S.N."/>
            <person name="Skelly J.G."/>
            <person name="Guhlin J."/>
            <person name="Harrop T.W.R."/>
            <person name="Goldson S.G."/>
            <person name="Dearden P.K."/>
        </authorList>
    </citation>
    <scope>NUCLEOTIDE SEQUENCE</scope>
    <source>
        <strain evidence="2">Lincoln</strain>
        <tissue evidence="2">Whole body</tissue>
    </source>
</reference>
<evidence type="ECO:0000313" key="3">
    <source>
        <dbReference type="Proteomes" id="UP001168972"/>
    </source>
</evidence>
<dbReference type="EMBL" id="JAQQBR010001835">
    <property type="protein sequence ID" value="KAK0161329.1"/>
    <property type="molecule type" value="Genomic_DNA"/>
</dbReference>
<organism evidence="2 3">
    <name type="scientific">Microctonus hyperodae</name>
    <name type="common">Parasitoid wasp</name>
    <dbReference type="NCBI Taxonomy" id="165561"/>
    <lineage>
        <taxon>Eukaryota</taxon>
        <taxon>Metazoa</taxon>
        <taxon>Ecdysozoa</taxon>
        <taxon>Arthropoda</taxon>
        <taxon>Hexapoda</taxon>
        <taxon>Insecta</taxon>
        <taxon>Pterygota</taxon>
        <taxon>Neoptera</taxon>
        <taxon>Endopterygota</taxon>
        <taxon>Hymenoptera</taxon>
        <taxon>Apocrita</taxon>
        <taxon>Ichneumonoidea</taxon>
        <taxon>Braconidae</taxon>
        <taxon>Euphorinae</taxon>
        <taxon>Microctonus</taxon>
    </lineage>
</organism>
<name>A0AA39F1R1_MICHY</name>
<dbReference type="SUPFAM" id="SSF49599">
    <property type="entry name" value="TRAF domain-like"/>
    <property type="match status" value="1"/>
</dbReference>
<dbReference type="PROSITE" id="PS50144">
    <property type="entry name" value="MATH"/>
    <property type="match status" value="1"/>
</dbReference>
<protein>
    <recommendedName>
        <fullName evidence="1">MATH domain-containing protein</fullName>
    </recommendedName>
</protein>
<reference evidence="2" key="1">
    <citation type="journal article" date="2023" name="bioRxiv">
        <title>Scaffold-level genome assemblies of two parasitoid biocontrol wasps reveal the parthenogenesis mechanism and an associated novel virus.</title>
        <authorList>
            <person name="Inwood S."/>
            <person name="Skelly J."/>
            <person name="Guhlin J."/>
            <person name="Harrop T."/>
            <person name="Goldson S."/>
            <person name="Dearden P."/>
        </authorList>
    </citation>
    <scope>NUCLEOTIDE SEQUENCE</scope>
    <source>
        <strain evidence="2">Lincoln</strain>
        <tissue evidence="2">Whole body</tissue>
    </source>
</reference>
<dbReference type="Proteomes" id="UP001168972">
    <property type="component" value="Unassembled WGS sequence"/>
</dbReference>
<dbReference type="InterPro" id="IPR008974">
    <property type="entry name" value="TRAF-like"/>
</dbReference>
<gene>
    <name evidence="2" type="ORF">PV327_009810</name>
</gene>
<dbReference type="InterPro" id="IPR002083">
    <property type="entry name" value="MATH/TRAF_dom"/>
</dbReference>
<accession>A0AA39F1R1</accession>
<comment type="caution">
    <text evidence="2">The sequence shown here is derived from an EMBL/GenBank/DDBJ whole genome shotgun (WGS) entry which is preliminary data.</text>
</comment>
<feature type="domain" description="MATH" evidence="1">
    <location>
        <begin position="5"/>
        <end position="129"/>
    </location>
</feature>
<evidence type="ECO:0000259" key="1">
    <source>
        <dbReference type="PROSITE" id="PS50144"/>
    </source>
</evidence>
<dbReference type="Gene3D" id="2.60.210.10">
    <property type="entry name" value="Apoptosis, Tumor Necrosis Factor Receptor Associated Protein 2, Chain A"/>
    <property type="match status" value="1"/>
</dbReference>
<sequence>MTTESFECRWTIQKFNENFEMRSTNFTIETIDKQNSISWDFVLYPVNSDCVMFQIVNENENYLIKSRRSHLYIVNTHGKLKKINSVLLNEYDNSTTEKGWTSYCFSKKFLLHNAELFLPNDELSIICEVDIKEKKTLY</sequence>
<proteinExistence type="predicted"/>